<protein>
    <recommendedName>
        <fullName evidence="4">Helix-turn-helix DNA binding domain protein</fullName>
    </recommendedName>
</protein>
<evidence type="ECO:0000313" key="2">
    <source>
        <dbReference type="EMBL" id="MBB2506011.1"/>
    </source>
</evidence>
<dbReference type="AlphaFoldDB" id="A0A8E2B9E1"/>
<evidence type="ECO:0000256" key="1">
    <source>
        <dbReference type="SAM" id="MobiDB-lite"/>
    </source>
</evidence>
<comment type="caution">
    <text evidence="2">The sequence shown here is derived from an EMBL/GenBank/DDBJ whole genome shotgun (WGS) entry which is preliminary data.</text>
</comment>
<name>A0A8E2B9E1_9PSEU</name>
<sequence>MPIRFQVDPDFYDHPKTTGMSDAAFSLWVRAGSFSAAKLTDGFVSEDVLVHTLRSNVEVAEELVARGLWRRTRGGFRYHQWGDRNLTKERVENDRASDRQRKRSSRAKAKAQGDSGFVRPDAERTPAGIPPESEGNPDGIRALSVSVSVSVSGSGQARPPARCPRHIDDPYPPNCGGCAEARRAAEAFDSTAGTRRALISEAIAEARADPRQRCRHGVEAGLFIHPDTGKSATCAHCRRAQEAS</sequence>
<organism evidence="2 3">
    <name type="scientific">Amycolatopsis echigonensis</name>
    <dbReference type="NCBI Taxonomy" id="2576905"/>
    <lineage>
        <taxon>Bacteria</taxon>
        <taxon>Bacillati</taxon>
        <taxon>Actinomycetota</taxon>
        <taxon>Actinomycetes</taxon>
        <taxon>Pseudonocardiales</taxon>
        <taxon>Pseudonocardiaceae</taxon>
        <taxon>Amycolatopsis</taxon>
    </lineage>
</organism>
<accession>A0A8E2B9E1</accession>
<reference evidence="2 3" key="1">
    <citation type="submission" date="2020-08" db="EMBL/GenBank/DDBJ databases">
        <title>Amycolatopsis echigonensis JCM 21831.</title>
        <authorList>
            <person name="Tedsree N."/>
            <person name="Kuncharoen N."/>
            <person name="Likhitwitayawuid K."/>
            <person name="Tanasupawat S."/>
        </authorList>
    </citation>
    <scope>NUCLEOTIDE SEQUENCE [LARGE SCALE GENOMIC DNA]</scope>
    <source>
        <strain evidence="2 3">JCM 21831</strain>
    </source>
</reference>
<dbReference type="Proteomes" id="UP000550260">
    <property type="component" value="Unassembled WGS sequence"/>
</dbReference>
<gene>
    <name evidence="2" type="ORF">H5411_43735</name>
</gene>
<evidence type="ECO:0008006" key="4">
    <source>
        <dbReference type="Google" id="ProtNLM"/>
    </source>
</evidence>
<feature type="compositionally biased region" description="Basic residues" evidence="1">
    <location>
        <begin position="100"/>
        <end position="109"/>
    </location>
</feature>
<feature type="compositionally biased region" description="Basic and acidic residues" evidence="1">
    <location>
        <begin position="89"/>
        <end position="99"/>
    </location>
</feature>
<dbReference type="RefSeq" id="WP_183127571.1">
    <property type="nucleotide sequence ID" value="NZ_JACJHR010000135.1"/>
</dbReference>
<dbReference type="EMBL" id="JACJHR010000135">
    <property type="protein sequence ID" value="MBB2506011.1"/>
    <property type="molecule type" value="Genomic_DNA"/>
</dbReference>
<proteinExistence type="predicted"/>
<evidence type="ECO:0000313" key="3">
    <source>
        <dbReference type="Proteomes" id="UP000550260"/>
    </source>
</evidence>
<feature type="region of interest" description="Disordered" evidence="1">
    <location>
        <begin position="89"/>
        <end position="140"/>
    </location>
</feature>